<keyword evidence="2" id="KW-1185">Reference proteome</keyword>
<organism evidence="1 2">
    <name type="scientific">Paractinoplanes rhizophilus</name>
    <dbReference type="NCBI Taxonomy" id="1416877"/>
    <lineage>
        <taxon>Bacteria</taxon>
        <taxon>Bacillati</taxon>
        <taxon>Actinomycetota</taxon>
        <taxon>Actinomycetes</taxon>
        <taxon>Micromonosporales</taxon>
        <taxon>Micromonosporaceae</taxon>
        <taxon>Paractinoplanes</taxon>
    </lineage>
</organism>
<proteinExistence type="predicted"/>
<reference evidence="2" key="1">
    <citation type="journal article" date="2019" name="Int. J. Syst. Evol. Microbiol.">
        <title>The Global Catalogue of Microorganisms (GCM) 10K type strain sequencing project: providing services to taxonomists for standard genome sequencing and annotation.</title>
        <authorList>
            <consortium name="The Broad Institute Genomics Platform"/>
            <consortium name="The Broad Institute Genome Sequencing Center for Infectious Disease"/>
            <person name="Wu L."/>
            <person name="Ma J."/>
        </authorList>
    </citation>
    <scope>NUCLEOTIDE SEQUENCE [LARGE SCALE GENOMIC DNA]</scope>
    <source>
        <strain evidence="2">XZYJT-10</strain>
    </source>
</reference>
<gene>
    <name evidence="1" type="ORF">ACFQS1_36785</name>
</gene>
<dbReference type="RefSeq" id="WP_378976979.1">
    <property type="nucleotide sequence ID" value="NZ_JBHTBJ010000053.1"/>
</dbReference>
<sequence length="147" mass="15035">MAALVVVVALAGGAAFLRVRDPLAFPGDHEVDVYAVNDGVSTQVSEPPNLFGRLLGRCDADTYYATDGDRHLCLVLNGPLGRVRASRDDGRVKVAKDQIARLQAMAAQDTGTPAPTTTLVLMSGGPAALIPVAGLSDGAAVSVPALG</sequence>
<accession>A0ABW2I3V3</accession>
<dbReference type="Proteomes" id="UP001596548">
    <property type="component" value="Unassembled WGS sequence"/>
</dbReference>
<protein>
    <submittedName>
        <fullName evidence="1">Uncharacterized protein</fullName>
    </submittedName>
</protein>
<evidence type="ECO:0000313" key="1">
    <source>
        <dbReference type="EMBL" id="MFC7279552.1"/>
    </source>
</evidence>
<name>A0ABW2I3V3_9ACTN</name>
<evidence type="ECO:0000313" key="2">
    <source>
        <dbReference type="Proteomes" id="UP001596548"/>
    </source>
</evidence>
<comment type="caution">
    <text evidence="1">The sequence shown here is derived from an EMBL/GenBank/DDBJ whole genome shotgun (WGS) entry which is preliminary data.</text>
</comment>
<dbReference type="EMBL" id="JBHTBJ010000053">
    <property type="protein sequence ID" value="MFC7279552.1"/>
    <property type="molecule type" value="Genomic_DNA"/>
</dbReference>